<accession>A0AA88NPS1</accession>
<dbReference type="Proteomes" id="UP001187415">
    <property type="component" value="Unassembled WGS sequence"/>
</dbReference>
<dbReference type="GO" id="GO:0006397">
    <property type="term" value="P:mRNA processing"/>
    <property type="evidence" value="ECO:0007669"/>
    <property type="project" value="InterPro"/>
</dbReference>
<dbReference type="GO" id="GO:0036498">
    <property type="term" value="P:IRE1-mediated unfolded protein response"/>
    <property type="evidence" value="ECO:0007669"/>
    <property type="project" value="TreeGrafter"/>
</dbReference>
<dbReference type="PANTHER" id="PTHR13954:SF28">
    <property type="match status" value="1"/>
</dbReference>
<proteinExistence type="predicted"/>
<comment type="caution">
    <text evidence="6">The sequence shown here is derived from an EMBL/GenBank/DDBJ whole genome shotgun (WGS) entry which is preliminary data.</text>
</comment>
<dbReference type="InterPro" id="IPR010513">
    <property type="entry name" value="KEN_dom"/>
</dbReference>
<evidence type="ECO:0000259" key="4">
    <source>
        <dbReference type="PROSITE" id="PS50011"/>
    </source>
</evidence>
<dbReference type="InterPro" id="IPR011009">
    <property type="entry name" value="Kinase-like_dom_sf"/>
</dbReference>
<dbReference type="GO" id="GO:0004521">
    <property type="term" value="F:RNA endonuclease activity"/>
    <property type="evidence" value="ECO:0007669"/>
    <property type="project" value="InterPro"/>
</dbReference>
<dbReference type="Pfam" id="PF00069">
    <property type="entry name" value="Pkinase"/>
    <property type="match status" value="1"/>
</dbReference>
<keyword evidence="2" id="KW-0067">ATP-binding</keyword>
<name>A0AA88NPS1_CHASR</name>
<protein>
    <submittedName>
        <fullName evidence="6">Uncharacterized protein</fullName>
    </submittedName>
</protein>
<dbReference type="PANTHER" id="PTHR13954">
    <property type="entry name" value="IRE1-RELATED"/>
    <property type="match status" value="1"/>
</dbReference>
<dbReference type="InterPro" id="IPR036770">
    <property type="entry name" value="Ankyrin_rpt-contain_sf"/>
</dbReference>
<dbReference type="InterPro" id="IPR038357">
    <property type="entry name" value="KEN_sf"/>
</dbReference>
<gene>
    <name evidence="6" type="ORF">Q5P01_002748</name>
</gene>
<keyword evidence="1" id="KW-0547">Nucleotide-binding</keyword>
<dbReference type="PROSITE" id="PS50011">
    <property type="entry name" value="PROTEIN_KINASE_DOM"/>
    <property type="match status" value="1"/>
</dbReference>
<dbReference type="SUPFAM" id="SSF48403">
    <property type="entry name" value="Ankyrin repeat"/>
    <property type="match status" value="1"/>
</dbReference>
<dbReference type="GO" id="GO:1990604">
    <property type="term" value="C:IRE1-TRAF2-ASK1 complex"/>
    <property type="evidence" value="ECO:0007669"/>
    <property type="project" value="TreeGrafter"/>
</dbReference>
<dbReference type="InterPro" id="IPR045133">
    <property type="entry name" value="IRE1/2-like"/>
</dbReference>
<dbReference type="GO" id="GO:0005524">
    <property type="term" value="F:ATP binding"/>
    <property type="evidence" value="ECO:0007669"/>
    <property type="project" value="UniProtKB-KW"/>
</dbReference>
<organism evidence="6 7">
    <name type="scientific">Channa striata</name>
    <name type="common">Snakehead murrel</name>
    <name type="synonym">Ophicephalus striatus</name>
    <dbReference type="NCBI Taxonomy" id="64152"/>
    <lineage>
        <taxon>Eukaryota</taxon>
        <taxon>Metazoa</taxon>
        <taxon>Chordata</taxon>
        <taxon>Craniata</taxon>
        <taxon>Vertebrata</taxon>
        <taxon>Euteleostomi</taxon>
        <taxon>Actinopterygii</taxon>
        <taxon>Neopterygii</taxon>
        <taxon>Teleostei</taxon>
        <taxon>Neoteleostei</taxon>
        <taxon>Acanthomorphata</taxon>
        <taxon>Anabantaria</taxon>
        <taxon>Anabantiformes</taxon>
        <taxon>Channoidei</taxon>
        <taxon>Channidae</taxon>
        <taxon>Channa</taxon>
    </lineage>
</organism>
<reference evidence="6" key="1">
    <citation type="submission" date="2023-07" db="EMBL/GenBank/DDBJ databases">
        <title>Chromosome-level Genome Assembly of Striped Snakehead (Channa striata).</title>
        <authorList>
            <person name="Liu H."/>
        </authorList>
    </citation>
    <scope>NUCLEOTIDE SEQUENCE</scope>
    <source>
        <strain evidence="6">Gz</strain>
        <tissue evidence="6">Muscle</tissue>
    </source>
</reference>
<dbReference type="InterPro" id="IPR008271">
    <property type="entry name" value="Ser/Thr_kinase_AS"/>
</dbReference>
<dbReference type="PROSITE" id="PS51392">
    <property type="entry name" value="KEN"/>
    <property type="match status" value="1"/>
</dbReference>
<evidence type="ECO:0000313" key="6">
    <source>
        <dbReference type="EMBL" id="KAK2863215.1"/>
    </source>
</evidence>
<evidence type="ECO:0000313" key="7">
    <source>
        <dbReference type="Proteomes" id="UP001187415"/>
    </source>
</evidence>
<dbReference type="GO" id="GO:0070059">
    <property type="term" value="P:intrinsic apoptotic signaling pathway in response to endoplasmic reticulum stress"/>
    <property type="evidence" value="ECO:0007669"/>
    <property type="project" value="TreeGrafter"/>
</dbReference>
<dbReference type="PROSITE" id="PS00108">
    <property type="entry name" value="PROTEIN_KINASE_ST"/>
    <property type="match status" value="1"/>
</dbReference>
<evidence type="ECO:0000256" key="3">
    <source>
        <dbReference type="SAM" id="MobiDB-lite"/>
    </source>
</evidence>
<dbReference type="Gene3D" id="1.25.40.20">
    <property type="entry name" value="Ankyrin repeat-containing domain"/>
    <property type="match status" value="1"/>
</dbReference>
<dbReference type="EMBL" id="JAUPFM010000001">
    <property type="protein sequence ID" value="KAK2863215.1"/>
    <property type="molecule type" value="Genomic_DNA"/>
</dbReference>
<feature type="domain" description="Protein kinase" evidence="4">
    <location>
        <begin position="498"/>
        <end position="749"/>
    </location>
</feature>
<feature type="domain" description="KEN" evidence="5">
    <location>
        <begin position="752"/>
        <end position="871"/>
    </location>
</feature>
<feature type="region of interest" description="Disordered" evidence="3">
    <location>
        <begin position="409"/>
        <end position="431"/>
    </location>
</feature>
<dbReference type="Gene3D" id="1.10.510.10">
    <property type="entry name" value="Transferase(Phosphotransferase) domain 1"/>
    <property type="match status" value="1"/>
</dbReference>
<evidence type="ECO:0000256" key="2">
    <source>
        <dbReference type="ARBA" id="ARBA00022840"/>
    </source>
</evidence>
<dbReference type="Pfam" id="PF12796">
    <property type="entry name" value="Ank_2"/>
    <property type="match status" value="1"/>
</dbReference>
<dbReference type="SMART" id="SM00220">
    <property type="entry name" value="S_TKc"/>
    <property type="match status" value="1"/>
</dbReference>
<dbReference type="Gene3D" id="1.20.1440.180">
    <property type="entry name" value="KEN domain"/>
    <property type="match status" value="1"/>
</dbReference>
<keyword evidence="7" id="KW-1185">Reference proteome</keyword>
<evidence type="ECO:0000256" key="1">
    <source>
        <dbReference type="ARBA" id="ARBA00022741"/>
    </source>
</evidence>
<dbReference type="GO" id="GO:0051082">
    <property type="term" value="F:unfolded protein binding"/>
    <property type="evidence" value="ECO:0007669"/>
    <property type="project" value="TreeGrafter"/>
</dbReference>
<dbReference type="AlphaFoldDB" id="A0AA88NPS1"/>
<sequence>MNSVTQVQLAVPPTETHPVIQCIINNKPNKLEKLLNINNINSIYPCREWNDYITPLIAAVTYHRGDICASLLRQGADPNRISQHSWTPLHYVSLSKAPIGFVKKLLKAKANPNGRDSIQQRFTPLQTAAINDRDDVMKELLSAGSPVSLVPLTVLEHNIYNKKMSEMIHLLASLGDKLCSEVQYFIDVETAVREKTPEDVLKVFNNHMLLKHPQNHLVMAEILFNFIGPGEEKYKEGSIKWLKDTGNLQSYIDGAISRFPKIPQDQVKEAVMSLNAVFCTMEEIPNEQALAITPQLLDRLHTKERPDIWEAVLQTLYVITQKTKGINGWDSTSIENMCKTSAPFVQDEYSNSIRLFTYCIISNLLSVEQAINIFMSEGITSVPEDILTFADMKMNDRLKEGLRRLKTHYSNPTKKKKQHSENSEDPSDEVCSTATEEVAAVPFVESTSNVTPINLDSTKSSVTQKWLQTSIRWRKELEKIVNTDERKVTRIRSIMYVNDADFRIAVGSDGTEVFLGLRDDGTEVAIKRMSKCNYQVLKNEEVLLRLPELDEPSIVRYVDFAEDENFGYLALQLCDYTLEEYIKNNNGGLPLEKLVHQVLESLRVLHCQNPQILHRDLKPQNVLIDVNGRARLADFGISRRLPQGSKTLRTSSAGTRCWMAKETLVGEAKIPYKSNTDIQVAGMLVYYILSGGQHPFGDKVFICEYNIHGGIYSLDHVQDVVAKDLIEWMINEDPTKRPKVEECLSHPFFWDRQKRVEYLKNIGNTEEASNCRKADQELIGSLEKCAGDGSFKQWKTKFPPELVQRMDAKNKAYPDNALGLLRFIRNLYVHYAEDAANVDVMTLFPGLFGCVYKFAETRGWNSKTPLKEMFQ</sequence>
<evidence type="ECO:0000259" key="5">
    <source>
        <dbReference type="PROSITE" id="PS51392"/>
    </source>
</evidence>
<dbReference type="GO" id="GO:0004674">
    <property type="term" value="F:protein serine/threonine kinase activity"/>
    <property type="evidence" value="ECO:0007669"/>
    <property type="project" value="InterPro"/>
</dbReference>
<dbReference type="SMART" id="SM00248">
    <property type="entry name" value="ANK"/>
    <property type="match status" value="3"/>
</dbReference>
<dbReference type="InterPro" id="IPR002110">
    <property type="entry name" value="Ankyrin_rpt"/>
</dbReference>
<dbReference type="Pfam" id="PF06479">
    <property type="entry name" value="Ribonuc_2-5A"/>
    <property type="match status" value="1"/>
</dbReference>
<dbReference type="InterPro" id="IPR000719">
    <property type="entry name" value="Prot_kinase_dom"/>
</dbReference>
<dbReference type="SUPFAM" id="SSF56112">
    <property type="entry name" value="Protein kinase-like (PK-like)"/>
    <property type="match status" value="1"/>
</dbReference>